<feature type="transmembrane region" description="Helical" evidence="8">
    <location>
        <begin position="56"/>
        <end position="72"/>
    </location>
</feature>
<evidence type="ECO:0000313" key="9">
    <source>
        <dbReference type="EMBL" id="MDG4984169.1"/>
    </source>
</evidence>
<reference evidence="9" key="1">
    <citation type="submission" date="2022-10" db="EMBL/GenBank/DDBJ databases">
        <authorList>
            <person name="Turner M.S."/>
            <person name="Huang W."/>
        </authorList>
    </citation>
    <scope>NUCLEOTIDE SEQUENCE</scope>
    <source>
        <strain evidence="9">3</strain>
    </source>
</reference>
<dbReference type="RefSeq" id="WP_278229049.1">
    <property type="nucleotide sequence ID" value="NZ_JAOWLY010000007.1"/>
</dbReference>
<dbReference type="AlphaFoldDB" id="A0A9X4S8N0"/>
<organism evidence="9 10">
    <name type="scientific">Lactococcus lactis</name>
    <dbReference type="NCBI Taxonomy" id="1358"/>
    <lineage>
        <taxon>Bacteria</taxon>
        <taxon>Bacillati</taxon>
        <taxon>Bacillota</taxon>
        <taxon>Bacilli</taxon>
        <taxon>Lactobacillales</taxon>
        <taxon>Streptococcaceae</taxon>
        <taxon>Lactococcus</taxon>
    </lineage>
</organism>
<evidence type="ECO:0000256" key="4">
    <source>
        <dbReference type="ARBA" id="ARBA00022475"/>
    </source>
</evidence>
<feature type="transmembrane region" description="Helical" evidence="8">
    <location>
        <begin position="166"/>
        <end position="187"/>
    </location>
</feature>
<feature type="transmembrane region" description="Helical" evidence="8">
    <location>
        <begin position="194"/>
        <end position="213"/>
    </location>
</feature>
<feature type="transmembrane region" description="Helical" evidence="8">
    <location>
        <begin position="142"/>
        <end position="160"/>
    </location>
</feature>
<feature type="transmembrane region" description="Helical" evidence="8">
    <location>
        <begin position="103"/>
        <end position="121"/>
    </location>
</feature>
<dbReference type="InterPro" id="IPR006419">
    <property type="entry name" value="NMN_transpt_PnuC"/>
</dbReference>
<accession>A0A9X4S8N0</accession>
<keyword evidence="4" id="KW-1003">Cell membrane</keyword>
<reference evidence="9" key="2">
    <citation type="journal article" date="2023" name="Food Microbiol.">
        <title>Evaluation of the fermentation potential of lactic acid bacteria isolated from herbs, fruits and vegetables as starter cultures in nut-based milk alternatives.</title>
        <authorList>
            <person name="Huang W."/>
            <person name="Dong A."/>
            <person name="Pham H.T."/>
            <person name="Zhou C."/>
            <person name="Huo Z."/>
            <person name="Watjen A.P."/>
            <person name="Prakash S."/>
            <person name="Bang-Berthelsen C.H."/>
            <person name="Turner M.S."/>
        </authorList>
    </citation>
    <scope>NUCLEOTIDE SEQUENCE</scope>
    <source>
        <strain evidence="9">3</strain>
    </source>
</reference>
<evidence type="ECO:0000256" key="5">
    <source>
        <dbReference type="ARBA" id="ARBA00022692"/>
    </source>
</evidence>
<dbReference type="PANTHER" id="PTHR36122:SF2">
    <property type="entry name" value="NICOTINAMIDE RIBOSIDE TRANSPORTER PNUC"/>
    <property type="match status" value="1"/>
</dbReference>
<evidence type="ECO:0000256" key="1">
    <source>
        <dbReference type="ARBA" id="ARBA00004651"/>
    </source>
</evidence>
<sequence>MINIQLNLFIEELKHTFSIKNIVKELFTLHIQEYILLFLMIIAQVTTFIFTKNSSILVLILSISSIINLVLVDRGRITNYFWGSITTIAWIVIAIHTRLIGDIASQSFYLIMQFLGIYIWGKNLEETKKNEVQSKRLTIFQSFIYVIGTLFLYFIIVIISKKLGGVQIWLDAALLPLAIVGQFLMTFGYRSQWIAWNIINIINIVIWYNQFLINGTSVAISMLILQIIMFLNSIYGWIIWIKKSKISATTL</sequence>
<evidence type="ECO:0000256" key="8">
    <source>
        <dbReference type="SAM" id="Phobius"/>
    </source>
</evidence>
<dbReference type="NCBIfam" id="TIGR01528">
    <property type="entry name" value="NMN_trans_PnuC"/>
    <property type="match status" value="1"/>
</dbReference>
<comment type="similarity">
    <text evidence="2">Belongs to the nicotinamide ribonucleoside (NR) uptake permease (TC 4.B.1) family.</text>
</comment>
<comment type="caution">
    <text evidence="9">The sequence shown here is derived from an EMBL/GenBank/DDBJ whole genome shotgun (WGS) entry which is preliminary data.</text>
</comment>
<feature type="transmembrane region" description="Helical" evidence="8">
    <location>
        <begin position="34"/>
        <end position="50"/>
    </location>
</feature>
<feature type="transmembrane region" description="Helical" evidence="8">
    <location>
        <begin position="219"/>
        <end position="241"/>
    </location>
</feature>
<keyword evidence="5 8" id="KW-0812">Transmembrane</keyword>
<dbReference type="GO" id="GO:0005886">
    <property type="term" value="C:plasma membrane"/>
    <property type="evidence" value="ECO:0007669"/>
    <property type="project" value="UniProtKB-SubCell"/>
</dbReference>
<keyword evidence="3" id="KW-0813">Transport</keyword>
<evidence type="ECO:0000256" key="3">
    <source>
        <dbReference type="ARBA" id="ARBA00022448"/>
    </source>
</evidence>
<comment type="subcellular location">
    <subcellularLocation>
        <location evidence="1">Cell membrane</location>
        <topology evidence="1">Multi-pass membrane protein</topology>
    </subcellularLocation>
</comment>
<dbReference type="Proteomes" id="UP001152614">
    <property type="component" value="Unassembled WGS sequence"/>
</dbReference>
<dbReference type="PANTHER" id="PTHR36122">
    <property type="entry name" value="NICOTINAMIDE RIBOSIDE TRANSPORTER PNUC"/>
    <property type="match status" value="1"/>
</dbReference>
<feature type="transmembrane region" description="Helical" evidence="8">
    <location>
        <begin position="79"/>
        <end position="97"/>
    </location>
</feature>
<dbReference type="EMBL" id="JAOWLY010000007">
    <property type="protein sequence ID" value="MDG4984169.1"/>
    <property type="molecule type" value="Genomic_DNA"/>
</dbReference>
<evidence type="ECO:0000256" key="7">
    <source>
        <dbReference type="ARBA" id="ARBA00023136"/>
    </source>
</evidence>
<evidence type="ECO:0000256" key="2">
    <source>
        <dbReference type="ARBA" id="ARBA00006669"/>
    </source>
</evidence>
<proteinExistence type="inferred from homology"/>
<name>A0A9X4S8N0_9LACT</name>
<dbReference type="Pfam" id="PF04973">
    <property type="entry name" value="NMN_transporter"/>
    <property type="match status" value="1"/>
</dbReference>
<evidence type="ECO:0000256" key="6">
    <source>
        <dbReference type="ARBA" id="ARBA00022989"/>
    </source>
</evidence>
<protein>
    <submittedName>
        <fullName evidence="9">Nicotinamide riboside transporter PnuC</fullName>
    </submittedName>
</protein>
<gene>
    <name evidence="9" type="primary">pnuC</name>
    <name evidence="9" type="ORF">OGZ51_08430</name>
</gene>
<keyword evidence="6 8" id="KW-1133">Transmembrane helix</keyword>
<evidence type="ECO:0000313" key="10">
    <source>
        <dbReference type="Proteomes" id="UP001152614"/>
    </source>
</evidence>
<dbReference type="GO" id="GO:0034257">
    <property type="term" value="F:nicotinamide riboside transmembrane transporter activity"/>
    <property type="evidence" value="ECO:0007669"/>
    <property type="project" value="InterPro"/>
</dbReference>
<keyword evidence="7 8" id="KW-0472">Membrane</keyword>